<dbReference type="AlphaFoldDB" id="A0A225DWR7"/>
<dbReference type="Gene3D" id="3.30.2370.10">
    <property type="entry name" value="putative pyruvate dehydrogenase"/>
    <property type="match status" value="1"/>
</dbReference>
<sequence>MFDDPDVWGILLADAAQHLAHATEELTGVDAAETLKKIAAAFDREMEAPSDEHTGEFKE</sequence>
<protein>
    <recommendedName>
        <fullName evidence="3">DUF5076 domain-containing protein</fullName>
    </recommendedName>
</protein>
<accession>A0A225DWR7</accession>
<evidence type="ECO:0000313" key="1">
    <source>
        <dbReference type="EMBL" id="OWK40607.1"/>
    </source>
</evidence>
<gene>
    <name evidence="1" type="ORF">FRUB_05526</name>
</gene>
<dbReference type="EMBL" id="NIDE01000008">
    <property type="protein sequence ID" value="OWK40607.1"/>
    <property type="molecule type" value="Genomic_DNA"/>
</dbReference>
<dbReference type="Pfam" id="PF16826">
    <property type="entry name" value="DUF5076"/>
    <property type="match status" value="1"/>
</dbReference>
<organism evidence="1 2">
    <name type="scientific">Fimbriiglobus ruber</name>
    <dbReference type="NCBI Taxonomy" id="1908690"/>
    <lineage>
        <taxon>Bacteria</taxon>
        <taxon>Pseudomonadati</taxon>
        <taxon>Planctomycetota</taxon>
        <taxon>Planctomycetia</taxon>
        <taxon>Gemmatales</taxon>
        <taxon>Gemmataceae</taxon>
        <taxon>Fimbriiglobus</taxon>
    </lineage>
</organism>
<dbReference type="Proteomes" id="UP000214646">
    <property type="component" value="Unassembled WGS sequence"/>
</dbReference>
<evidence type="ECO:0008006" key="3">
    <source>
        <dbReference type="Google" id="ProtNLM"/>
    </source>
</evidence>
<comment type="caution">
    <text evidence="1">The sequence shown here is derived from an EMBL/GenBank/DDBJ whole genome shotgun (WGS) entry which is preliminary data.</text>
</comment>
<evidence type="ECO:0000313" key="2">
    <source>
        <dbReference type="Proteomes" id="UP000214646"/>
    </source>
</evidence>
<dbReference type="InterPro" id="IPR031796">
    <property type="entry name" value="DUF5076"/>
</dbReference>
<proteinExistence type="predicted"/>
<keyword evidence="2" id="KW-1185">Reference proteome</keyword>
<reference evidence="2" key="1">
    <citation type="submission" date="2017-06" db="EMBL/GenBank/DDBJ databases">
        <title>Genome analysis of Fimbriiglobus ruber SP5, the first member of the order Planctomycetales with confirmed chitinolytic capability.</title>
        <authorList>
            <person name="Ravin N.V."/>
            <person name="Rakitin A.L."/>
            <person name="Ivanova A.A."/>
            <person name="Beletsky A.V."/>
            <person name="Kulichevskaya I.S."/>
            <person name="Mardanov A.V."/>
            <person name="Dedysh S.N."/>
        </authorList>
    </citation>
    <scope>NUCLEOTIDE SEQUENCE [LARGE SCALE GENOMIC DNA]</scope>
    <source>
        <strain evidence="2">SP5</strain>
    </source>
</reference>
<name>A0A225DWR7_9BACT</name>